<dbReference type="Proteomes" id="UP000282674">
    <property type="component" value="Unassembled WGS sequence"/>
</dbReference>
<dbReference type="AlphaFoldDB" id="A0A3M2L811"/>
<comment type="caution">
    <text evidence="2">The sequence shown here is derived from an EMBL/GenBank/DDBJ whole genome shotgun (WGS) entry which is preliminary data.</text>
</comment>
<dbReference type="EMBL" id="RFFG01000179">
    <property type="protein sequence ID" value="RMI33779.1"/>
    <property type="molecule type" value="Genomic_DNA"/>
</dbReference>
<accession>A0A3M2L811</accession>
<organism evidence="2 3">
    <name type="scientific">Actinomadura harenae</name>
    <dbReference type="NCBI Taxonomy" id="2483351"/>
    <lineage>
        <taxon>Bacteria</taxon>
        <taxon>Bacillati</taxon>
        <taxon>Actinomycetota</taxon>
        <taxon>Actinomycetes</taxon>
        <taxon>Streptosporangiales</taxon>
        <taxon>Thermomonosporaceae</taxon>
        <taxon>Actinomadura</taxon>
    </lineage>
</organism>
<feature type="region of interest" description="Disordered" evidence="1">
    <location>
        <begin position="295"/>
        <end position="323"/>
    </location>
</feature>
<sequence>MIPLIDGQVIRPNYQWLLRLIPSHLLMQFRHVTDPEGFAALVAHCEATGRHGKNDRAQAFNRIAWIMIRKGGLIRDITIGDCVELQVGIGEHQCAGQKGKHLYYALLAETGVFGPAAPPRLKAVMVMGQRSPAELIDRHQLACKPIRDLLVEYLTDRTVDVDYVTLEDMARSLGLLFWKDLEQHHPGIDSLRLDAATAAAWKERISVIPARDGRPARPRINVHIVLNTVRCFYQDLARWAADDPARWGPWVAPCPIRANETSHVKARSRRKADMDQRTRTLLPVLPALVRTVEQQHRNAQPHARWPMPGTTTPAFPNDPLPAN</sequence>
<evidence type="ECO:0000256" key="1">
    <source>
        <dbReference type="SAM" id="MobiDB-lite"/>
    </source>
</evidence>
<reference evidence="2 3" key="1">
    <citation type="submission" date="2018-10" db="EMBL/GenBank/DDBJ databases">
        <title>Isolation from soil.</title>
        <authorList>
            <person name="Hu J."/>
        </authorList>
    </citation>
    <scope>NUCLEOTIDE SEQUENCE [LARGE SCALE GENOMIC DNA]</scope>
    <source>
        <strain evidence="2 3">NEAU-Ht49</strain>
    </source>
</reference>
<gene>
    <name evidence="2" type="ORF">EBO15_41405</name>
</gene>
<proteinExistence type="predicted"/>
<keyword evidence="3" id="KW-1185">Reference proteome</keyword>
<evidence type="ECO:0000313" key="3">
    <source>
        <dbReference type="Proteomes" id="UP000282674"/>
    </source>
</evidence>
<evidence type="ECO:0000313" key="2">
    <source>
        <dbReference type="EMBL" id="RMI33779.1"/>
    </source>
</evidence>
<protein>
    <submittedName>
        <fullName evidence="2">Uncharacterized protein</fullName>
    </submittedName>
</protein>
<name>A0A3M2L811_9ACTN</name>